<evidence type="ECO:0000313" key="4">
    <source>
        <dbReference type="Proteomes" id="UP001301769"/>
    </source>
</evidence>
<name>A0AAN7B948_9PEZI</name>
<dbReference type="GO" id="GO:0006508">
    <property type="term" value="P:proteolysis"/>
    <property type="evidence" value="ECO:0007669"/>
    <property type="project" value="InterPro"/>
</dbReference>
<protein>
    <recommendedName>
        <fullName evidence="2">Peptidase C14 caspase domain-containing protein</fullName>
    </recommendedName>
</protein>
<dbReference type="Proteomes" id="UP001301769">
    <property type="component" value="Unassembled WGS sequence"/>
</dbReference>
<evidence type="ECO:0000313" key="3">
    <source>
        <dbReference type="EMBL" id="KAK4215423.1"/>
    </source>
</evidence>
<feature type="compositionally biased region" description="Basic and acidic residues" evidence="1">
    <location>
        <begin position="209"/>
        <end position="244"/>
    </location>
</feature>
<evidence type="ECO:0000256" key="1">
    <source>
        <dbReference type="SAM" id="MobiDB-lite"/>
    </source>
</evidence>
<accession>A0AAN7B948</accession>
<feature type="region of interest" description="Disordered" evidence="1">
    <location>
        <begin position="1"/>
        <end position="244"/>
    </location>
</feature>
<dbReference type="Gene3D" id="3.40.50.1460">
    <property type="match status" value="1"/>
</dbReference>
<dbReference type="Pfam" id="PF00656">
    <property type="entry name" value="Peptidase_C14"/>
    <property type="match status" value="1"/>
</dbReference>
<organism evidence="3 4">
    <name type="scientific">Rhypophila decipiens</name>
    <dbReference type="NCBI Taxonomy" id="261697"/>
    <lineage>
        <taxon>Eukaryota</taxon>
        <taxon>Fungi</taxon>
        <taxon>Dikarya</taxon>
        <taxon>Ascomycota</taxon>
        <taxon>Pezizomycotina</taxon>
        <taxon>Sordariomycetes</taxon>
        <taxon>Sordariomycetidae</taxon>
        <taxon>Sordariales</taxon>
        <taxon>Naviculisporaceae</taxon>
        <taxon>Rhypophila</taxon>
    </lineage>
</organism>
<feature type="region of interest" description="Disordered" evidence="1">
    <location>
        <begin position="289"/>
        <end position="318"/>
    </location>
</feature>
<feature type="domain" description="Peptidase C14 caspase" evidence="2">
    <location>
        <begin position="363"/>
        <end position="504"/>
    </location>
</feature>
<sequence length="825" mass="93925">MMARYESPQNGHYREYLDSPHPRHSDVYFDRPSQEMAVYTPAHTPSRRHRDRDRDRDRDGDHRFRMTEREKESLKQRLTVTPAPSLHSRYGPPPRARSLSLTRSVELFSEDPEDSDSPVDEEVIQYRRPGQDRHRDRDGYREREREVISYSFGRDRDRDRDRQHGKQSQKRPHVRYHHGQHHPHAHSVSATPLGPWSRAPSPVAVPSVRDMRERFQITDRDSRDRDREKKGSREYRTEKQQVLHHSTLDPMRDLRFGLQRMNTDLDAMSVGMGRRIGRDRERSMPPLVRSASIDGGIGNSGHGVVTRRPGGAVRPLSPGFRRPIKPQYTQVHVLILTWSFHDLKQTSYTAPQPVDYVSLEEETRRVRETFESYGYKVREFLIPMQRSGDSLRSKINQFCRLAADDTLLVVYYHGHGCLDADNELVFSSHEHPSDPAWSQTAAAELYAAFLSGDSCPSHGRQNQYHSLVKKYERFRPVSEVRWEEIRPTLLNAPSDLLLILDCCAAGGANLGHGPGHPNFNFNWQAPFPHSHSRPGSPTFPHNLESINPITGQPYTKHLFAACAFESTTSDDMTAAMCEVLDEWTPDYRRLSSDFGGRSPFLTTKRLHQIMEEKLQRNSVGSQPIFKQLLPADPEQYITLPDLSSLGRDGRARRFGLERAATIGFPDYGDQRDYHRSASVGPGMPPTLYHDGVGDLHLPSGSGYPGRPGPYLTGNNGKPSNRDLAGRFQVGEPAGMAGDLIHRPMSGFEFGAGQGHDGRTKRREKYGPGPGPPGHHDGYFGGGGAFGEPRYETGYASDNMWHGYGSDRGEYRTVRKDREYRELGWR</sequence>
<comment type="caution">
    <text evidence="3">The sequence shown here is derived from an EMBL/GenBank/DDBJ whole genome shotgun (WGS) entry which is preliminary data.</text>
</comment>
<dbReference type="EMBL" id="MU858080">
    <property type="protein sequence ID" value="KAK4215423.1"/>
    <property type="molecule type" value="Genomic_DNA"/>
</dbReference>
<feature type="compositionally biased region" description="Basic and acidic residues" evidence="1">
    <location>
        <begin position="129"/>
        <end position="164"/>
    </location>
</feature>
<dbReference type="InterPro" id="IPR011600">
    <property type="entry name" value="Pept_C14_caspase"/>
</dbReference>
<evidence type="ECO:0000259" key="2">
    <source>
        <dbReference type="Pfam" id="PF00656"/>
    </source>
</evidence>
<feature type="compositionally biased region" description="Basic and acidic residues" evidence="1">
    <location>
        <begin position="52"/>
        <end position="75"/>
    </location>
</feature>
<reference evidence="3" key="1">
    <citation type="journal article" date="2023" name="Mol. Phylogenet. Evol.">
        <title>Genome-scale phylogeny and comparative genomics of the fungal order Sordariales.</title>
        <authorList>
            <person name="Hensen N."/>
            <person name="Bonometti L."/>
            <person name="Westerberg I."/>
            <person name="Brannstrom I.O."/>
            <person name="Guillou S."/>
            <person name="Cros-Aarteil S."/>
            <person name="Calhoun S."/>
            <person name="Haridas S."/>
            <person name="Kuo A."/>
            <person name="Mondo S."/>
            <person name="Pangilinan J."/>
            <person name="Riley R."/>
            <person name="LaButti K."/>
            <person name="Andreopoulos B."/>
            <person name="Lipzen A."/>
            <person name="Chen C."/>
            <person name="Yan M."/>
            <person name="Daum C."/>
            <person name="Ng V."/>
            <person name="Clum A."/>
            <person name="Steindorff A."/>
            <person name="Ohm R.A."/>
            <person name="Martin F."/>
            <person name="Silar P."/>
            <person name="Natvig D.O."/>
            <person name="Lalanne C."/>
            <person name="Gautier V."/>
            <person name="Ament-Velasquez S.L."/>
            <person name="Kruys A."/>
            <person name="Hutchinson M.I."/>
            <person name="Powell A.J."/>
            <person name="Barry K."/>
            <person name="Miller A.N."/>
            <person name="Grigoriev I.V."/>
            <person name="Debuchy R."/>
            <person name="Gladieux P."/>
            <person name="Hiltunen Thoren M."/>
            <person name="Johannesson H."/>
        </authorList>
    </citation>
    <scope>NUCLEOTIDE SEQUENCE</scope>
    <source>
        <strain evidence="3">PSN293</strain>
    </source>
</reference>
<dbReference type="AlphaFoldDB" id="A0AAN7B948"/>
<feature type="compositionally biased region" description="Acidic residues" evidence="1">
    <location>
        <begin position="108"/>
        <end position="123"/>
    </location>
</feature>
<proteinExistence type="predicted"/>
<reference evidence="3" key="2">
    <citation type="submission" date="2023-05" db="EMBL/GenBank/DDBJ databases">
        <authorList>
            <consortium name="Lawrence Berkeley National Laboratory"/>
            <person name="Steindorff A."/>
            <person name="Hensen N."/>
            <person name="Bonometti L."/>
            <person name="Westerberg I."/>
            <person name="Brannstrom I.O."/>
            <person name="Guillou S."/>
            <person name="Cros-Aarteil S."/>
            <person name="Calhoun S."/>
            <person name="Haridas S."/>
            <person name="Kuo A."/>
            <person name="Mondo S."/>
            <person name="Pangilinan J."/>
            <person name="Riley R."/>
            <person name="Labutti K."/>
            <person name="Andreopoulos B."/>
            <person name="Lipzen A."/>
            <person name="Chen C."/>
            <person name="Yanf M."/>
            <person name="Daum C."/>
            <person name="Ng V."/>
            <person name="Clum A."/>
            <person name="Ohm R."/>
            <person name="Martin F."/>
            <person name="Silar P."/>
            <person name="Natvig D."/>
            <person name="Lalanne C."/>
            <person name="Gautier V."/>
            <person name="Ament-Velasquez S.L."/>
            <person name="Kruys A."/>
            <person name="Hutchinson M.I."/>
            <person name="Powell A.J."/>
            <person name="Barry K."/>
            <person name="Miller A.N."/>
            <person name="Grigoriev I.V."/>
            <person name="Debuchy R."/>
            <person name="Gladieux P."/>
            <person name="Thoren M.H."/>
            <person name="Johannesson H."/>
        </authorList>
    </citation>
    <scope>NUCLEOTIDE SEQUENCE</scope>
    <source>
        <strain evidence="3">PSN293</strain>
    </source>
</reference>
<feature type="compositionally biased region" description="Basic and acidic residues" evidence="1">
    <location>
        <begin position="12"/>
        <end position="33"/>
    </location>
</feature>
<feature type="compositionally biased region" description="Basic residues" evidence="1">
    <location>
        <begin position="165"/>
        <end position="185"/>
    </location>
</feature>
<gene>
    <name evidence="3" type="ORF">QBC37DRAFT_125776</name>
</gene>
<dbReference type="GO" id="GO:0004197">
    <property type="term" value="F:cysteine-type endopeptidase activity"/>
    <property type="evidence" value="ECO:0007669"/>
    <property type="project" value="InterPro"/>
</dbReference>
<feature type="region of interest" description="Disordered" evidence="1">
    <location>
        <begin position="750"/>
        <end position="777"/>
    </location>
</feature>
<keyword evidence="4" id="KW-1185">Reference proteome</keyword>